<feature type="transmembrane region" description="Helical" evidence="1">
    <location>
        <begin position="285"/>
        <end position="306"/>
    </location>
</feature>
<proteinExistence type="predicted"/>
<dbReference type="EMBL" id="JBEWZI010000026">
    <property type="protein sequence ID" value="MET7016002.1"/>
    <property type="molecule type" value="Genomic_DNA"/>
</dbReference>
<evidence type="ECO:0008006" key="4">
    <source>
        <dbReference type="Google" id="ProtNLM"/>
    </source>
</evidence>
<organism evidence="2 3">
    <name type="scientific">Uliginosibacterium flavum</name>
    <dbReference type="NCBI Taxonomy" id="1396831"/>
    <lineage>
        <taxon>Bacteria</taxon>
        <taxon>Pseudomonadati</taxon>
        <taxon>Pseudomonadota</taxon>
        <taxon>Betaproteobacteria</taxon>
        <taxon>Rhodocyclales</taxon>
        <taxon>Zoogloeaceae</taxon>
        <taxon>Uliginosibacterium</taxon>
    </lineage>
</organism>
<feature type="transmembrane region" description="Helical" evidence="1">
    <location>
        <begin position="92"/>
        <end position="111"/>
    </location>
</feature>
<evidence type="ECO:0000256" key="1">
    <source>
        <dbReference type="SAM" id="Phobius"/>
    </source>
</evidence>
<keyword evidence="3" id="KW-1185">Reference proteome</keyword>
<feature type="transmembrane region" description="Helical" evidence="1">
    <location>
        <begin position="185"/>
        <end position="210"/>
    </location>
</feature>
<dbReference type="Proteomes" id="UP001549691">
    <property type="component" value="Unassembled WGS sequence"/>
</dbReference>
<keyword evidence="1" id="KW-0472">Membrane</keyword>
<protein>
    <recommendedName>
        <fullName evidence="4">NnrS family protein</fullName>
    </recommendedName>
</protein>
<sequence length="314" mass="34170">MIGGFFGTLIGLERAVALAARWPYLAPLCSGLAVLLLIWLPAGIAGVWLMALAALWMSLACAWVWRRQRVAHHATLAAGALAWLLGNIVWALGGTLVAAVPLWTTFLILTIAGERLELSRFVPTPARARRLFFGIVVLLLGSAFAAVFLDDALRVYALSLLLLAAWLLRYDIARRTIHSAGLTRYMALCLLSGYFWLGFSALLGLAGALVTGSLLRDAALHALLLGFVFAMVFGHAPVIVPALTRHKMRWHRGFYLPLLILHATLLLRVLTACGGDFVWRQWAALGNAAALSLFMLMVLESLLAAARAANVKRR</sequence>
<evidence type="ECO:0000313" key="2">
    <source>
        <dbReference type="EMBL" id="MET7016002.1"/>
    </source>
</evidence>
<comment type="caution">
    <text evidence="2">The sequence shown here is derived from an EMBL/GenBank/DDBJ whole genome shotgun (WGS) entry which is preliminary data.</text>
</comment>
<feature type="transmembrane region" description="Helical" evidence="1">
    <location>
        <begin position="35"/>
        <end position="58"/>
    </location>
</feature>
<keyword evidence="1" id="KW-0812">Transmembrane</keyword>
<reference evidence="2 3" key="1">
    <citation type="submission" date="2024-07" db="EMBL/GenBank/DDBJ databases">
        <title>Uliginosibacterium flavum JJ3220;KACC:17644.</title>
        <authorList>
            <person name="Kim M.K."/>
        </authorList>
    </citation>
    <scope>NUCLEOTIDE SEQUENCE [LARGE SCALE GENOMIC DNA]</scope>
    <source>
        <strain evidence="2 3">KACC:17644</strain>
    </source>
</reference>
<name>A0ABV2TSK7_9RHOO</name>
<feature type="transmembrane region" description="Helical" evidence="1">
    <location>
        <begin position="222"/>
        <end position="243"/>
    </location>
</feature>
<feature type="transmembrane region" description="Helical" evidence="1">
    <location>
        <begin position="70"/>
        <end position="86"/>
    </location>
</feature>
<accession>A0ABV2TSK7</accession>
<feature type="transmembrane region" description="Helical" evidence="1">
    <location>
        <begin position="255"/>
        <end position="279"/>
    </location>
</feature>
<evidence type="ECO:0000313" key="3">
    <source>
        <dbReference type="Proteomes" id="UP001549691"/>
    </source>
</evidence>
<dbReference type="RefSeq" id="WP_354602460.1">
    <property type="nucleotide sequence ID" value="NZ_JBEWZI010000026.1"/>
</dbReference>
<keyword evidence="1" id="KW-1133">Transmembrane helix</keyword>
<gene>
    <name evidence="2" type="ORF">ABXR19_17575</name>
</gene>
<feature type="transmembrane region" description="Helical" evidence="1">
    <location>
        <begin position="131"/>
        <end position="149"/>
    </location>
</feature>
<feature type="transmembrane region" description="Helical" evidence="1">
    <location>
        <begin position="155"/>
        <end position="173"/>
    </location>
</feature>